<sequence length="102" mass="11944">MRACITSEANTSNLGFTKPRDKYMCFFCHTFISASGMFHYKKKNTCQSKKYYNEDNWLFCFDEIFNGNSFTIKPLLNILNSEEGEYKVSLKESFFLGIRALE</sequence>
<dbReference type="EMBL" id="JABEBT010000057">
    <property type="protein sequence ID" value="KAF7634452.1"/>
    <property type="molecule type" value="Genomic_DNA"/>
</dbReference>
<keyword evidence="2" id="KW-1185">Reference proteome</keyword>
<dbReference type="AlphaFoldDB" id="A0A8S9ZML8"/>
<comment type="caution">
    <text evidence="1">The sequence shown here is derived from an EMBL/GenBank/DDBJ whole genome shotgun (WGS) entry which is preliminary data.</text>
</comment>
<dbReference type="Proteomes" id="UP000605970">
    <property type="component" value="Unassembled WGS sequence"/>
</dbReference>
<evidence type="ECO:0000313" key="2">
    <source>
        <dbReference type="Proteomes" id="UP000605970"/>
    </source>
</evidence>
<evidence type="ECO:0000313" key="1">
    <source>
        <dbReference type="EMBL" id="KAF7634452.1"/>
    </source>
</evidence>
<reference evidence="1" key="1">
    <citation type="journal article" date="2020" name="Ecol. Evol.">
        <title>Genome structure and content of the rice root-knot nematode (Meloidogyne graminicola).</title>
        <authorList>
            <person name="Phan N.T."/>
            <person name="Danchin E.G.J."/>
            <person name="Klopp C."/>
            <person name="Perfus-Barbeoch L."/>
            <person name="Kozlowski D.K."/>
            <person name="Koutsovoulos G.D."/>
            <person name="Lopez-Roques C."/>
            <person name="Bouchez O."/>
            <person name="Zahm M."/>
            <person name="Besnard G."/>
            <person name="Bellafiore S."/>
        </authorList>
    </citation>
    <scope>NUCLEOTIDE SEQUENCE</scope>
    <source>
        <strain evidence="1">VN-18</strain>
    </source>
</reference>
<gene>
    <name evidence="1" type="ORF">Mgra_00006121</name>
</gene>
<name>A0A8S9ZML8_9BILA</name>
<proteinExistence type="predicted"/>
<protein>
    <submittedName>
        <fullName evidence="1">Uncharacterized protein</fullName>
    </submittedName>
</protein>
<accession>A0A8S9ZML8</accession>
<organism evidence="1 2">
    <name type="scientific">Meloidogyne graminicola</name>
    <dbReference type="NCBI Taxonomy" id="189291"/>
    <lineage>
        <taxon>Eukaryota</taxon>
        <taxon>Metazoa</taxon>
        <taxon>Ecdysozoa</taxon>
        <taxon>Nematoda</taxon>
        <taxon>Chromadorea</taxon>
        <taxon>Rhabditida</taxon>
        <taxon>Tylenchina</taxon>
        <taxon>Tylenchomorpha</taxon>
        <taxon>Tylenchoidea</taxon>
        <taxon>Meloidogynidae</taxon>
        <taxon>Meloidogyninae</taxon>
        <taxon>Meloidogyne</taxon>
    </lineage>
</organism>